<name>Q4GY61_TRYB2</name>
<protein>
    <submittedName>
        <fullName evidence="2">Expression site-associated gene (ESAG) protein, putative expression site-associated gene 1 (ESAG1) protein, putative</fullName>
    </submittedName>
</protein>
<reference evidence="3" key="2">
    <citation type="journal article" date="2005" name="Science">
        <title>The genome of the African trypanosome Trypanosoma brucei.</title>
        <authorList>
            <person name="Berriman M."/>
            <person name="Ghedin E."/>
            <person name="Hertz-Fowler C."/>
            <person name="Blandin G."/>
            <person name="Renauld H."/>
            <person name="Bartholomeu D.C."/>
            <person name="Lennard N.J."/>
            <person name="Caler E."/>
            <person name="Hamlin N.E."/>
            <person name="Haas B."/>
            <person name="Bohme U."/>
            <person name="Hannick L."/>
            <person name="Aslett M.A."/>
            <person name="Shallom J."/>
            <person name="Marcello L."/>
            <person name="Hou L."/>
            <person name="Wickstead B."/>
            <person name="Alsmark U.C."/>
            <person name="Arrowsmith C."/>
            <person name="Atkin R.J."/>
            <person name="Barron A.J."/>
            <person name="Bringaud F."/>
            <person name="Brooks K."/>
            <person name="Carrington M."/>
            <person name="Cherevach I."/>
            <person name="Chillingworth T.J."/>
            <person name="Churcher C."/>
            <person name="Clark L.N."/>
            <person name="Corton C.H."/>
            <person name="Cronin A."/>
            <person name="Davies R.M."/>
            <person name="Doggett J."/>
            <person name="Djikeng A."/>
            <person name="Feldblyum T."/>
            <person name="Field M.C."/>
            <person name="Fraser A."/>
            <person name="Goodhead I."/>
            <person name="Hance Z."/>
            <person name="Harper D."/>
            <person name="Harris B.R."/>
            <person name="Hauser H."/>
            <person name="Hostetler J."/>
            <person name="Ivens A."/>
            <person name="Jagels K."/>
            <person name="Johnson D."/>
            <person name="Johnson J."/>
            <person name="Jones K."/>
            <person name="Kerhornou A.X."/>
            <person name="Koo H."/>
            <person name="Larke N."/>
            <person name="Landfear S."/>
            <person name="Larkin C."/>
            <person name="Leech V."/>
            <person name="Line A."/>
            <person name="Lord A."/>
            <person name="Macleod A."/>
            <person name="Mooney P.J."/>
            <person name="Moule S."/>
            <person name="Martin D.M."/>
            <person name="Morgan G.W."/>
            <person name="Mungall K."/>
            <person name="Norbertczak H."/>
            <person name="Ormond D."/>
            <person name="Pai G."/>
            <person name="Peacock C.S."/>
            <person name="Peterson J."/>
            <person name="Quail M.A."/>
            <person name="Rabbinowitsch E."/>
            <person name="Rajandream M.A."/>
            <person name="Reitter C."/>
            <person name="Salzberg S.L."/>
            <person name="Sanders M."/>
            <person name="Schobel S."/>
            <person name="Sharp S."/>
            <person name="Simmonds M."/>
            <person name="Simpson A.J."/>
            <person name="Tallon L."/>
            <person name="Turner C.M."/>
            <person name="Tait A."/>
            <person name="Tivey A.R."/>
            <person name="Van Aken S."/>
            <person name="Walker D."/>
            <person name="Wanless D."/>
            <person name="Wang S."/>
            <person name="White B."/>
            <person name="White O."/>
            <person name="Whitehead S."/>
            <person name="Woodward J."/>
            <person name="Wortman J."/>
            <person name="Adams M.D."/>
            <person name="Embley T.M."/>
            <person name="Gull K."/>
            <person name="Ullu E."/>
            <person name="Barry J.D."/>
            <person name="Fairlamb A.H."/>
            <person name="Opperdoes F."/>
            <person name="Barrell B.G."/>
            <person name="Donelson J.E."/>
            <person name="Hall N."/>
            <person name="Fraser C.M."/>
            <person name="Melville S.E."/>
            <person name="El-Sayed N.M."/>
        </authorList>
    </citation>
    <scope>NUCLEOTIDE SEQUENCE [LARGE SCALE GENOMIC DNA]</scope>
    <source>
        <strain evidence="3">927/4 GUTat10.1</strain>
    </source>
</reference>
<dbReference type="GeneID" id="4357588"/>
<keyword evidence="1" id="KW-0732">Signal</keyword>
<evidence type="ECO:0000313" key="3">
    <source>
        <dbReference type="Proteomes" id="UP000008524"/>
    </source>
</evidence>
<organism evidence="2 3">
    <name type="scientific">Trypanosoma brucei brucei (strain 927/4 GUTat10.1)</name>
    <dbReference type="NCBI Taxonomy" id="185431"/>
    <lineage>
        <taxon>Eukaryota</taxon>
        <taxon>Discoba</taxon>
        <taxon>Euglenozoa</taxon>
        <taxon>Kinetoplastea</taxon>
        <taxon>Metakinetoplastina</taxon>
        <taxon>Trypanosomatida</taxon>
        <taxon>Trypanosomatidae</taxon>
        <taxon>Trypanosoma</taxon>
    </lineage>
</organism>
<proteinExistence type="predicted"/>
<dbReference type="InParanoid" id="Q4GY61"/>
<accession>Q4GY61</accession>
<feature type="signal peptide" evidence="1">
    <location>
        <begin position="1"/>
        <end position="20"/>
    </location>
</feature>
<dbReference type="InterPro" id="IPR004922">
    <property type="entry name" value="ESAG"/>
</dbReference>
<dbReference type="VEuPathDB" id="TriTrypDB:Tb927.1.5200"/>
<keyword evidence="3" id="KW-1185">Reference proteome</keyword>
<sequence>MKVAVFQWLIWAFLMACACGKDDYTLVTDHEGDAPLNESVCYLSCLSDALNNLYSDSEKRLFVNEEVYANASRILDDMEGKSGESTKYLSVISSVISKQNDKLEKLISYGNEMGDLVANVGGLFSEVNESVRAVREVLPSALIRANKYYTAIAEIVRTVWDDVNRPLKQDEAKCGNQNFGSVGEPKNECVYRTCPLGDGVSEDTLQHYKKGGIEINVQTGSVSECFNRPRDNLYRNGAEKHSSDVLKWLEGETTRLQLTVEVQKIFGPLIVPFAAGQSPSALRAMMSNITFLYSHFKEVHSNFTLMLHDTNITDNLNSTHSTI</sequence>
<reference evidence="2 3" key="1">
    <citation type="journal article" date="2003" name="Nucleic Acids Res.">
        <title>The DNA sequence of chromosome I of an African trypanosome: gene content, chromosome organisation, recombination and polymorphism.</title>
        <authorList>
            <person name="Hall N."/>
            <person name="Berriman M."/>
            <person name="Lennard N.J."/>
            <person name="Harris B.R."/>
            <person name="Hertz-Fowler C."/>
            <person name="Bart-Delabesse E.N."/>
            <person name="Gerrare C.S."/>
            <person name="Atkin R.J."/>
            <person name="Barron A.J."/>
            <person name="Bowman S."/>
            <person name="Bray-Allen S.P."/>
            <person name="Bringaud F."/>
            <person name="Clark L.N."/>
            <person name="Corton C.H."/>
            <person name="Cronin A."/>
            <person name="Davies R."/>
            <person name="Doggett J."/>
            <person name="Fraser A."/>
            <person name="Gruter E."/>
            <person name="Hall S."/>
            <person name="Harper A.D."/>
            <person name="Kay M.P."/>
            <person name="Leech V."/>
            <person name="Mayes R."/>
            <person name="Price C."/>
            <person name="Quail M.A."/>
            <person name="Rabbinowitch E."/>
            <person name="Reitter C."/>
            <person name="Rutherford K."/>
            <person name="Sasse J."/>
            <person name="Sharp S."/>
            <person name="Shownkeen R."/>
            <person name="Macleod A."/>
            <person name="Taylor S."/>
            <person name="Tweedie A."/>
            <person name="Turner C.M.R."/>
            <person name="Tait A."/>
            <person name="Gull K."/>
            <person name="Barrell B."/>
            <person name="Melville S.E."/>
        </authorList>
    </citation>
    <scope>NUCLEOTIDE SEQUENCE [LARGE SCALE GENOMIC DNA]</scope>
    <source>
        <strain evidence="2 3">927/4 GUTat10.1</strain>
    </source>
</reference>
<dbReference type="EMBL" id="AL929603">
    <property type="protein sequence ID" value="CAJ16726.1"/>
    <property type="molecule type" value="Genomic_DNA"/>
</dbReference>
<evidence type="ECO:0000256" key="1">
    <source>
        <dbReference type="SAM" id="SignalP"/>
    </source>
</evidence>
<dbReference type="PROSITE" id="PS51257">
    <property type="entry name" value="PROKAR_LIPOPROTEIN"/>
    <property type="match status" value="1"/>
</dbReference>
<dbReference type="RefSeq" id="XP_001219210.1">
    <property type="nucleotide sequence ID" value="XM_001219209.1"/>
</dbReference>
<dbReference type="KEGG" id="tbr:TB927.1.5200"/>
<dbReference type="AlphaFoldDB" id="Q4GY61"/>
<dbReference type="PaxDb" id="5691-CAJ16726"/>
<dbReference type="Pfam" id="PF03238">
    <property type="entry name" value="ESAG1"/>
    <property type="match status" value="1"/>
</dbReference>
<feature type="chain" id="PRO_5004238965" evidence="1">
    <location>
        <begin position="21"/>
        <end position="323"/>
    </location>
</feature>
<evidence type="ECO:0000313" key="2">
    <source>
        <dbReference type="EMBL" id="CAJ16726.1"/>
    </source>
</evidence>
<dbReference type="Proteomes" id="UP000008524">
    <property type="component" value="Chromosome 1"/>
</dbReference>
<gene>
    <name evidence="2" type="ORF">TB927.1.5200</name>
</gene>